<dbReference type="SUPFAM" id="SSF53300">
    <property type="entry name" value="vWA-like"/>
    <property type="match status" value="1"/>
</dbReference>
<evidence type="ECO:0000313" key="3">
    <source>
        <dbReference type="Proteomes" id="UP000006552"/>
    </source>
</evidence>
<reference evidence="2 3" key="1">
    <citation type="journal article" date="2005" name="Arch. Microbiol.">
        <title>The genome sequence of an anaerobic aromatic-degrading denitrifying bacterium, strain EbN1.</title>
        <authorList>
            <person name="Rabus R."/>
            <person name="Kube M."/>
            <person name="Heider J."/>
            <person name="Beck A."/>
            <person name="Heitmann K."/>
            <person name="Widdel F."/>
            <person name="Reinhardt R."/>
        </authorList>
    </citation>
    <scope>NUCLEOTIDE SEQUENCE [LARGE SCALE GENOMIC DNA]</scope>
    <source>
        <strain evidence="2 3">EbN1</strain>
        <plasmid evidence="3">Plasmid pAzo1</plasmid>
    </source>
</reference>
<dbReference type="PROSITE" id="PS50234">
    <property type="entry name" value="VWFA"/>
    <property type="match status" value="1"/>
</dbReference>
<dbReference type="InterPro" id="IPR036465">
    <property type="entry name" value="vWFA_dom_sf"/>
</dbReference>
<sequence>MRRLPIFFLVDVSESMAGDNLRQLQEGLERLVRSLRADPYALETVFISVIAFAGKPKTLTPLVELYQFYAPRLPLGSGTSLGSAMAHLMDEMERTVQRSTPEKKGDWRPVVYLLTDGKPTDDIEPAIKRWKRDFEERSNLVAIGVGKHASLSALQRFTENVLSLDATTEDDFKRFIDWISQSVASQSRSVSMNQDAKISLAKVDHSIMERIEEIAQATTVDEDFVIVAGKCQSTKLPYLMKFERIGQRFSTQELSVNADRYNLVGVFPAEKDYYELSDPRAMARTINTDALIGAPGCPHCGNRFGLAMCGCGQIFCVSGTGEATCPGCNQTVVMGESDGEGFDISRARG</sequence>
<dbReference type="HOGENOM" id="CLU_792028_0_0_4"/>
<dbReference type="AlphaFoldDB" id="Q5NWS3"/>
<keyword evidence="2" id="KW-0614">Plasmid</keyword>
<protein>
    <submittedName>
        <fullName evidence="2">Tellurium resistance protein</fullName>
    </submittedName>
</protein>
<dbReference type="Gene3D" id="3.40.50.410">
    <property type="entry name" value="von Willebrand factor, type A domain"/>
    <property type="match status" value="1"/>
</dbReference>
<dbReference type="RefSeq" id="WP_011254688.1">
    <property type="nucleotide sequence ID" value="NC_006823.1"/>
</dbReference>
<accession>Q5NWS3</accession>
<evidence type="ECO:0000259" key="1">
    <source>
        <dbReference type="PROSITE" id="PS50234"/>
    </source>
</evidence>
<dbReference type="EMBL" id="CR555307">
    <property type="protein sequence ID" value="CAI10491.1"/>
    <property type="molecule type" value="Genomic_DNA"/>
</dbReference>
<dbReference type="Proteomes" id="UP000006552">
    <property type="component" value="Plasmid 1"/>
</dbReference>
<keyword evidence="3" id="KW-1185">Reference proteome</keyword>
<dbReference type="Pfam" id="PF00092">
    <property type="entry name" value="VWA"/>
    <property type="match status" value="1"/>
</dbReference>
<dbReference type="InterPro" id="IPR028274">
    <property type="entry name" value="TerY-C"/>
</dbReference>
<evidence type="ECO:0000313" key="2">
    <source>
        <dbReference type="EMBL" id="CAI10491.1"/>
    </source>
</evidence>
<dbReference type="Pfam" id="PF15616">
    <property type="entry name" value="TerY_C"/>
    <property type="match status" value="1"/>
</dbReference>
<organism evidence="2 3">
    <name type="scientific">Aromatoleum aromaticum (strain DSM 19018 / LMG 30748 / EbN1)</name>
    <name type="common">Azoarcus sp. (strain EbN1)</name>
    <dbReference type="NCBI Taxonomy" id="76114"/>
    <lineage>
        <taxon>Bacteria</taxon>
        <taxon>Pseudomonadati</taxon>
        <taxon>Pseudomonadota</taxon>
        <taxon>Betaproteobacteria</taxon>
        <taxon>Rhodocyclales</taxon>
        <taxon>Rhodocyclaceae</taxon>
        <taxon>Aromatoleum</taxon>
    </lineage>
</organism>
<gene>
    <name evidence="2" type="primary">terY3</name>
    <name evidence="2" type="ORF">p1B324</name>
</gene>
<name>Q5NWS3_AROAE</name>
<dbReference type="SMART" id="SM00327">
    <property type="entry name" value="VWA"/>
    <property type="match status" value="1"/>
</dbReference>
<dbReference type="InterPro" id="IPR002035">
    <property type="entry name" value="VWF_A"/>
</dbReference>
<geneLocation type="plasmid" evidence="3">
    <name>pAzo1</name>
</geneLocation>
<dbReference type="OrthoDB" id="9806395at2"/>
<dbReference type="KEGG" id="eba:p1B324"/>
<feature type="domain" description="VWFA" evidence="1">
    <location>
        <begin position="5"/>
        <end position="183"/>
    </location>
</feature>
<proteinExistence type="predicted"/>